<dbReference type="PANTHER" id="PTHR33710:SF77">
    <property type="entry name" value="DNASE I-LIKE SUPERFAMILY PROTEIN"/>
    <property type="match status" value="1"/>
</dbReference>
<reference evidence="1" key="1">
    <citation type="journal article" date="2017" name="Nature">
        <title>The genome of Chenopodium quinoa.</title>
        <authorList>
            <person name="Jarvis D.E."/>
            <person name="Ho Y.S."/>
            <person name="Lightfoot D.J."/>
            <person name="Schmoeckel S.M."/>
            <person name="Li B."/>
            <person name="Borm T.J.A."/>
            <person name="Ohyanagi H."/>
            <person name="Mineta K."/>
            <person name="Michell C.T."/>
            <person name="Saber N."/>
            <person name="Kharbatia N.M."/>
            <person name="Rupper R.R."/>
            <person name="Sharp A.R."/>
            <person name="Dally N."/>
            <person name="Boughton B.A."/>
            <person name="Woo Y.H."/>
            <person name="Gao G."/>
            <person name="Schijlen E.G.W.M."/>
            <person name="Guo X."/>
            <person name="Momin A.A."/>
            <person name="Negrao S."/>
            <person name="Al-Babili S."/>
            <person name="Gehring C."/>
            <person name="Roessner U."/>
            <person name="Jung C."/>
            <person name="Murphy K."/>
            <person name="Arold S.T."/>
            <person name="Gojobori T."/>
            <person name="van der Linden C.G."/>
            <person name="van Loo E.N."/>
            <person name="Jellen E.N."/>
            <person name="Maughan P.J."/>
            <person name="Tester M."/>
        </authorList>
    </citation>
    <scope>NUCLEOTIDE SEQUENCE [LARGE SCALE GENOMIC DNA]</scope>
    <source>
        <strain evidence="1">cv. PI 614886</strain>
    </source>
</reference>
<proteinExistence type="predicted"/>
<dbReference type="EnsemblPlants" id="AUR62020982-RA">
    <property type="protein sequence ID" value="AUR62020982-RA:cds"/>
    <property type="gene ID" value="AUR62020982"/>
</dbReference>
<keyword evidence="2" id="KW-1185">Reference proteome</keyword>
<dbReference type="OMA" id="FLANCEW"/>
<organism evidence="1 2">
    <name type="scientific">Chenopodium quinoa</name>
    <name type="common">Quinoa</name>
    <dbReference type="NCBI Taxonomy" id="63459"/>
    <lineage>
        <taxon>Eukaryota</taxon>
        <taxon>Viridiplantae</taxon>
        <taxon>Streptophyta</taxon>
        <taxon>Embryophyta</taxon>
        <taxon>Tracheophyta</taxon>
        <taxon>Spermatophyta</taxon>
        <taxon>Magnoliopsida</taxon>
        <taxon>eudicotyledons</taxon>
        <taxon>Gunneridae</taxon>
        <taxon>Pentapetalae</taxon>
        <taxon>Caryophyllales</taxon>
        <taxon>Chenopodiaceae</taxon>
        <taxon>Chenopodioideae</taxon>
        <taxon>Atripliceae</taxon>
        <taxon>Chenopodium</taxon>
    </lineage>
</organism>
<evidence type="ECO:0000313" key="2">
    <source>
        <dbReference type="Proteomes" id="UP000596660"/>
    </source>
</evidence>
<sequence>MWKNSIDVAMNSYSQNHIDVEVSTIQHGKWRFSGIYGFPEEENKIKTTLILKNLWNGQGGPWLLGGDFNLLLQSSEKQGGRVFCNEEADIFREAIDHCQLEDMGYIGHNFTWSNNRGGGENIQERLDRFLANCEWRERFPGSFVTHLTKRKSDHLPILLCVKEALNTPKKRKKKKLYRFEELWLRDENCSSIISEAWERGGDLCSKIAFTSSKLSSWSKEKFRDFMKELQDCKGQMEKLMGECQTEEVSLK</sequence>
<accession>A0A803LZT1</accession>
<dbReference type="Gramene" id="AUR62020982-RA">
    <property type="protein sequence ID" value="AUR62020982-RA:cds"/>
    <property type="gene ID" value="AUR62020982"/>
</dbReference>
<protein>
    <recommendedName>
        <fullName evidence="3">Endonuclease/exonuclease/phosphatase domain-containing protein</fullName>
    </recommendedName>
</protein>
<reference evidence="1" key="2">
    <citation type="submission" date="2021-03" db="UniProtKB">
        <authorList>
            <consortium name="EnsemblPlants"/>
        </authorList>
    </citation>
    <scope>IDENTIFICATION</scope>
</reference>
<evidence type="ECO:0000313" key="1">
    <source>
        <dbReference type="EnsemblPlants" id="AUR62020982-RA:cds"/>
    </source>
</evidence>
<dbReference type="SUPFAM" id="SSF56219">
    <property type="entry name" value="DNase I-like"/>
    <property type="match status" value="1"/>
</dbReference>
<dbReference type="Gene3D" id="3.60.10.10">
    <property type="entry name" value="Endonuclease/exonuclease/phosphatase"/>
    <property type="match status" value="1"/>
</dbReference>
<evidence type="ECO:0008006" key="3">
    <source>
        <dbReference type="Google" id="ProtNLM"/>
    </source>
</evidence>
<dbReference type="InterPro" id="IPR036691">
    <property type="entry name" value="Endo/exonu/phosph_ase_sf"/>
</dbReference>
<dbReference type="PANTHER" id="PTHR33710">
    <property type="entry name" value="BNAC02G09200D PROTEIN"/>
    <property type="match status" value="1"/>
</dbReference>
<name>A0A803LZT1_CHEQI</name>
<dbReference type="AlphaFoldDB" id="A0A803LZT1"/>
<dbReference type="Proteomes" id="UP000596660">
    <property type="component" value="Unplaced"/>
</dbReference>